<keyword evidence="1" id="KW-0472">Membrane</keyword>
<name>A0A9E7ID88_9LILI</name>
<accession>A0A9E7ID88</accession>
<keyword evidence="3" id="KW-1185">Reference proteome</keyword>
<evidence type="ECO:0000256" key="1">
    <source>
        <dbReference type="SAM" id="Phobius"/>
    </source>
</evidence>
<protein>
    <submittedName>
        <fullName evidence="2">Uncharacterized protein</fullName>
    </submittedName>
</protein>
<evidence type="ECO:0000313" key="2">
    <source>
        <dbReference type="EMBL" id="URE46952.1"/>
    </source>
</evidence>
<proteinExistence type="predicted"/>
<keyword evidence="1" id="KW-1133">Transmembrane helix</keyword>
<keyword evidence="1" id="KW-0812">Transmembrane</keyword>
<evidence type="ECO:0000313" key="3">
    <source>
        <dbReference type="Proteomes" id="UP001055439"/>
    </source>
</evidence>
<sequence>MLDKAKAANERRYFGSSPSLLLPLDSSSLLLHYLFLSLEFGRLCLPQRNSKA</sequence>
<gene>
    <name evidence="2" type="ORF">MUK42_14420</name>
</gene>
<organism evidence="2 3">
    <name type="scientific">Musa troglodytarum</name>
    <name type="common">fe'i banana</name>
    <dbReference type="NCBI Taxonomy" id="320322"/>
    <lineage>
        <taxon>Eukaryota</taxon>
        <taxon>Viridiplantae</taxon>
        <taxon>Streptophyta</taxon>
        <taxon>Embryophyta</taxon>
        <taxon>Tracheophyta</taxon>
        <taxon>Spermatophyta</taxon>
        <taxon>Magnoliopsida</taxon>
        <taxon>Liliopsida</taxon>
        <taxon>Zingiberales</taxon>
        <taxon>Musaceae</taxon>
        <taxon>Musa</taxon>
    </lineage>
</organism>
<dbReference type="EMBL" id="CP097511">
    <property type="protein sequence ID" value="URE46952.1"/>
    <property type="molecule type" value="Genomic_DNA"/>
</dbReference>
<reference evidence="2" key="1">
    <citation type="submission" date="2022-05" db="EMBL/GenBank/DDBJ databases">
        <title>The Musa troglodytarum L. genome provides insights into the mechanism of non-climacteric behaviour and enrichment of carotenoids.</title>
        <authorList>
            <person name="Wang J."/>
        </authorList>
    </citation>
    <scope>NUCLEOTIDE SEQUENCE</scope>
    <source>
        <tissue evidence="2">Leaf</tissue>
    </source>
</reference>
<dbReference type="AlphaFoldDB" id="A0A9E7ID88"/>
<feature type="transmembrane region" description="Helical" evidence="1">
    <location>
        <begin position="20"/>
        <end position="41"/>
    </location>
</feature>
<dbReference type="Proteomes" id="UP001055439">
    <property type="component" value="Chromosome 9"/>
</dbReference>